<evidence type="ECO:0000313" key="1">
    <source>
        <dbReference type="EMBL" id="TGO53351.1"/>
    </source>
</evidence>
<sequence>MASPTLRSGKVYFLILAPLHDMAKPSEINHYPFLELHANVAIDAVGEKREETSIDADAAYGLYED</sequence>
<name>A0A4Z1HWD8_9HELO</name>
<proteinExistence type="predicted"/>
<dbReference type="AlphaFoldDB" id="A0A4Z1HWD8"/>
<protein>
    <submittedName>
        <fullName evidence="1">Uncharacterized protein</fullName>
    </submittedName>
</protein>
<accession>A0A4Z1HWD8</accession>
<keyword evidence="2" id="KW-1185">Reference proteome</keyword>
<comment type="caution">
    <text evidence="1">The sequence shown here is derived from an EMBL/GenBank/DDBJ whole genome shotgun (WGS) entry which is preliminary data.</text>
</comment>
<gene>
    <name evidence="1" type="ORF">BCON_0125g00170</name>
</gene>
<reference evidence="1 2" key="1">
    <citation type="submission" date="2017-12" db="EMBL/GenBank/DDBJ databases">
        <title>Comparative genomics of Botrytis spp.</title>
        <authorList>
            <person name="Valero-Jimenez C.A."/>
            <person name="Tapia P."/>
            <person name="Veloso J."/>
            <person name="Silva-Moreno E."/>
            <person name="Staats M."/>
            <person name="Valdes J.H."/>
            <person name="Van Kan J.A.L."/>
        </authorList>
    </citation>
    <scope>NUCLEOTIDE SEQUENCE [LARGE SCALE GENOMIC DNA]</scope>
    <source>
        <strain evidence="1 2">MUCL11595</strain>
    </source>
</reference>
<dbReference type="OrthoDB" id="10490031at2759"/>
<dbReference type="EMBL" id="PQXN01000125">
    <property type="protein sequence ID" value="TGO53351.1"/>
    <property type="molecule type" value="Genomic_DNA"/>
</dbReference>
<dbReference type="Proteomes" id="UP000297527">
    <property type="component" value="Unassembled WGS sequence"/>
</dbReference>
<evidence type="ECO:0000313" key="2">
    <source>
        <dbReference type="Proteomes" id="UP000297527"/>
    </source>
</evidence>
<organism evidence="1 2">
    <name type="scientific">Botryotinia convoluta</name>
    <dbReference type="NCBI Taxonomy" id="54673"/>
    <lineage>
        <taxon>Eukaryota</taxon>
        <taxon>Fungi</taxon>
        <taxon>Dikarya</taxon>
        <taxon>Ascomycota</taxon>
        <taxon>Pezizomycotina</taxon>
        <taxon>Leotiomycetes</taxon>
        <taxon>Helotiales</taxon>
        <taxon>Sclerotiniaceae</taxon>
        <taxon>Botryotinia</taxon>
    </lineage>
</organism>